<feature type="non-terminal residue" evidence="2">
    <location>
        <position position="1"/>
    </location>
</feature>
<dbReference type="RefSeq" id="WP_359703399.1">
    <property type="nucleotide sequence ID" value="NZ_JBEYXT010000489.1"/>
</dbReference>
<proteinExistence type="predicted"/>
<keyword evidence="3" id="KW-1185">Reference proteome</keyword>
<name>A0ABV3BCN1_9ACTN</name>
<evidence type="ECO:0000313" key="2">
    <source>
        <dbReference type="EMBL" id="MEU6807217.1"/>
    </source>
</evidence>
<evidence type="ECO:0000256" key="1">
    <source>
        <dbReference type="SAM" id="SignalP"/>
    </source>
</evidence>
<evidence type="ECO:0000313" key="3">
    <source>
        <dbReference type="Proteomes" id="UP001551189"/>
    </source>
</evidence>
<organism evidence="2 3">
    <name type="scientific">Streptomyces neyagawaensis</name>
    <dbReference type="NCBI Taxonomy" id="42238"/>
    <lineage>
        <taxon>Bacteria</taxon>
        <taxon>Bacillati</taxon>
        <taxon>Actinomycetota</taxon>
        <taxon>Actinomycetes</taxon>
        <taxon>Kitasatosporales</taxon>
        <taxon>Streptomycetaceae</taxon>
        <taxon>Streptomyces</taxon>
    </lineage>
</organism>
<sequence length="170" mass="18188">SRTGCDHRGDRMSVRSFRKRAAAMVVTMIAALALPLAAQVPAQAAPNAAAGRAAWTPEIYPLYSGERVWARDVPSAQRNLALGACSAASGIACVSVGQGDGNHSIFHLFRCETRSLSNFIDALAVRNNQTGGAVVRFWGPNYRANIEANGRITEVGPNEAVYDFTHIDIC</sequence>
<keyword evidence="1" id="KW-0732">Signal</keyword>
<accession>A0ABV3BCN1</accession>
<dbReference type="EMBL" id="JBEYXT010000489">
    <property type="protein sequence ID" value="MEU6807217.1"/>
    <property type="molecule type" value="Genomic_DNA"/>
</dbReference>
<evidence type="ECO:0008006" key="4">
    <source>
        <dbReference type="Google" id="ProtNLM"/>
    </source>
</evidence>
<gene>
    <name evidence="2" type="ORF">ABZ931_40645</name>
</gene>
<dbReference type="Proteomes" id="UP001551189">
    <property type="component" value="Unassembled WGS sequence"/>
</dbReference>
<feature type="chain" id="PRO_5045532559" description="Secreted protein" evidence="1">
    <location>
        <begin position="45"/>
        <end position="170"/>
    </location>
</feature>
<comment type="caution">
    <text evidence="2">The sequence shown here is derived from an EMBL/GenBank/DDBJ whole genome shotgun (WGS) entry which is preliminary data.</text>
</comment>
<reference evidence="2 3" key="1">
    <citation type="submission" date="2024-06" db="EMBL/GenBank/DDBJ databases">
        <title>The Natural Products Discovery Center: Release of the First 8490 Sequenced Strains for Exploring Actinobacteria Biosynthetic Diversity.</title>
        <authorList>
            <person name="Kalkreuter E."/>
            <person name="Kautsar S.A."/>
            <person name="Yang D."/>
            <person name="Bader C.D."/>
            <person name="Teijaro C.N."/>
            <person name="Fluegel L."/>
            <person name="Davis C.M."/>
            <person name="Simpson J.R."/>
            <person name="Lauterbach L."/>
            <person name="Steele A.D."/>
            <person name="Gui C."/>
            <person name="Meng S."/>
            <person name="Li G."/>
            <person name="Viehrig K."/>
            <person name="Ye F."/>
            <person name="Su P."/>
            <person name="Kiefer A.F."/>
            <person name="Nichols A."/>
            <person name="Cepeda A.J."/>
            <person name="Yan W."/>
            <person name="Fan B."/>
            <person name="Jiang Y."/>
            <person name="Adhikari A."/>
            <person name="Zheng C.-J."/>
            <person name="Schuster L."/>
            <person name="Cowan T.M."/>
            <person name="Smanski M.J."/>
            <person name="Chevrette M.G."/>
            <person name="De Carvalho L.P.S."/>
            <person name="Shen B."/>
        </authorList>
    </citation>
    <scope>NUCLEOTIDE SEQUENCE [LARGE SCALE GENOMIC DNA]</scope>
    <source>
        <strain evidence="2 3">NPDC046851</strain>
    </source>
</reference>
<feature type="signal peptide" evidence="1">
    <location>
        <begin position="1"/>
        <end position="44"/>
    </location>
</feature>
<protein>
    <recommendedName>
        <fullName evidence="4">Secreted protein</fullName>
    </recommendedName>
</protein>